<dbReference type="Proteomes" id="UP000046393">
    <property type="component" value="Unplaced"/>
</dbReference>
<evidence type="ECO:0000313" key="4">
    <source>
        <dbReference type="WBParaSite" id="SMUV_0000302801-mRNA-1"/>
    </source>
</evidence>
<protein>
    <submittedName>
        <fullName evidence="4">SANTA domain-containing protein</fullName>
    </submittedName>
</protein>
<proteinExistence type="predicted"/>
<dbReference type="GO" id="GO:0000775">
    <property type="term" value="C:chromosome, centromeric region"/>
    <property type="evidence" value="ECO:0007669"/>
    <property type="project" value="TreeGrafter"/>
</dbReference>
<keyword evidence="3" id="KW-1185">Reference proteome</keyword>
<dbReference type="PANTHER" id="PTHR16124:SF3">
    <property type="entry name" value="MIS18-BINDING PROTEIN 1"/>
    <property type="match status" value="1"/>
</dbReference>
<feature type="domain" description="SANTA" evidence="2">
    <location>
        <begin position="13"/>
        <end position="104"/>
    </location>
</feature>
<sequence length="361" mass="41538">MALRENVAIRKIIELKLWIFRILPGEIDFTVRVEGYRTKHFEEDLFITWRSSSIVERYNSHILFSSSGTKYVLCGVIDEESALSLGYPHALVRMFKDGFPPDWKVVLKQFIKENGIPHPFWLSEVVANSTVNQFSFNSELSKHSSFTEVELSETRQKIAVEAKSSMKVKKNAPKLQGCTAKRSLNFTSSNIEPNNMVVPEESENQRPLRQLCNWTFRFSVKDRGISKLFERFAIVLEGFLIDEDIDWKTSCVTEVKNSNHLCTALTEYELVGPMNTALALQQGFPKKFINSFKKGFPGNWHTLVDDFFRRFIAPEIDGLSISAVANSPLKARESNNFNKITAEERRPKKGISKRKRKWNVK</sequence>
<dbReference type="PANTHER" id="PTHR16124">
    <property type="entry name" value="MIS18-BINDING PROTEIN 1"/>
    <property type="match status" value="1"/>
</dbReference>
<feature type="compositionally biased region" description="Basic residues" evidence="1">
    <location>
        <begin position="347"/>
        <end position="361"/>
    </location>
</feature>
<evidence type="ECO:0000259" key="2">
    <source>
        <dbReference type="Pfam" id="PF09133"/>
    </source>
</evidence>
<accession>A0A158R4C8</accession>
<dbReference type="STRING" id="451379.A0A158R4C8"/>
<organism evidence="3 4">
    <name type="scientific">Syphacia muris</name>
    <dbReference type="NCBI Taxonomy" id="451379"/>
    <lineage>
        <taxon>Eukaryota</taxon>
        <taxon>Metazoa</taxon>
        <taxon>Ecdysozoa</taxon>
        <taxon>Nematoda</taxon>
        <taxon>Chromadorea</taxon>
        <taxon>Rhabditida</taxon>
        <taxon>Spirurina</taxon>
        <taxon>Oxyuridomorpha</taxon>
        <taxon>Oxyuroidea</taxon>
        <taxon>Oxyuridae</taxon>
        <taxon>Syphacia</taxon>
    </lineage>
</organism>
<dbReference type="InterPro" id="IPR039110">
    <property type="entry name" value="KNL2-like"/>
</dbReference>
<evidence type="ECO:0000256" key="1">
    <source>
        <dbReference type="SAM" id="MobiDB-lite"/>
    </source>
</evidence>
<dbReference type="InterPro" id="IPR015216">
    <property type="entry name" value="SANTA"/>
</dbReference>
<name>A0A158R4C8_9BILA</name>
<reference evidence="4" key="1">
    <citation type="submission" date="2016-04" db="UniProtKB">
        <authorList>
            <consortium name="WormBaseParasite"/>
        </authorList>
    </citation>
    <scope>IDENTIFICATION</scope>
</reference>
<feature type="domain" description="SANTA" evidence="2">
    <location>
        <begin position="230"/>
        <end position="302"/>
    </location>
</feature>
<evidence type="ECO:0000313" key="3">
    <source>
        <dbReference type="Proteomes" id="UP000046393"/>
    </source>
</evidence>
<feature type="region of interest" description="Disordered" evidence="1">
    <location>
        <begin position="338"/>
        <end position="361"/>
    </location>
</feature>
<dbReference type="Pfam" id="PF09133">
    <property type="entry name" value="SANTA"/>
    <property type="match status" value="2"/>
</dbReference>
<dbReference type="WBParaSite" id="SMUV_0000302801-mRNA-1">
    <property type="protein sequence ID" value="SMUV_0000302801-mRNA-1"/>
    <property type="gene ID" value="SMUV_0000302801"/>
</dbReference>
<dbReference type="AlphaFoldDB" id="A0A158R4C8"/>